<comment type="caution">
    <text evidence="1">The sequence shown here is derived from an EMBL/GenBank/DDBJ whole genome shotgun (WGS) entry which is preliminary data.</text>
</comment>
<accession>A0AAE4NU77</accession>
<evidence type="ECO:0000313" key="2">
    <source>
        <dbReference type="Proteomes" id="UP001186047"/>
    </source>
</evidence>
<sequence>MMHTIQQMFDEISAFPSGTKFEVNKLKSFNNSTEDPRMIGIEFKKAVKSNSTSHVRHIGFTPDRHDHYEKI</sequence>
<evidence type="ECO:0000313" key="1">
    <source>
        <dbReference type="EMBL" id="MDV2633704.1"/>
    </source>
</evidence>
<proteinExistence type="predicted"/>
<dbReference type="AlphaFoldDB" id="A0AAE4NU77"/>
<gene>
    <name evidence="1" type="ORF">RZO31_12680</name>
</gene>
<dbReference type="RefSeq" id="WP_317059433.1">
    <property type="nucleotide sequence ID" value="NZ_JAWHVL010000039.1"/>
</dbReference>
<dbReference type="EMBL" id="JAWHVL010000039">
    <property type="protein sequence ID" value="MDV2633704.1"/>
    <property type="molecule type" value="Genomic_DNA"/>
</dbReference>
<name>A0AAE4NU77_9LACT</name>
<protein>
    <submittedName>
        <fullName evidence="1">Uncharacterized protein</fullName>
    </submittedName>
</protein>
<reference evidence="1" key="1">
    <citation type="submission" date="2023-10" db="EMBL/GenBank/DDBJ databases">
        <title>Production of high quality cheese from raw caw milk (raw cheese).</title>
        <authorList>
            <person name="Samouris G."/>
        </authorList>
    </citation>
    <scope>NUCLEOTIDE SEQUENCE</scope>
    <source>
        <strain evidence="1">M17-3</strain>
    </source>
</reference>
<dbReference type="Proteomes" id="UP001186047">
    <property type="component" value="Unassembled WGS sequence"/>
</dbReference>
<organism evidence="1 2">
    <name type="scientific">Lactococcus lactis</name>
    <dbReference type="NCBI Taxonomy" id="1358"/>
    <lineage>
        <taxon>Bacteria</taxon>
        <taxon>Bacillati</taxon>
        <taxon>Bacillota</taxon>
        <taxon>Bacilli</taxon>
        <taxon>Lactobacillales</taxon>
        <taxon>Streptococcaceae</taxon>
        <taxon>Lactococcus</taxon>
    </lineage>
</organism>